<reference evidence="4 5" key="1">
    <citation type="journal article" date="2024" name="Science">
        <title>Giant polyketide synthase enzymes in the biosynthesis of giant marine polyether toxins.</title>
        <authorList>
            <person name="Fallon T.R."/>
            <person name="Shende V.V."/>
            <person name="Wierzbicki I.H."/>
            <person name="Pendleton A.L."/>
            <person name="Watervoot N.F."/>
            <person name="Auber R.P."/>
            <person name="Gonzalez D.J."/>
            <person name="Wisecaver J.H."/>
            <person name="Moore B.S."/>
        </authorList>
    </citation>
    <scope>NUCLEOTIDE SEQUENCE [LARGE SCALE GENOMIC DNA]</scope>
    <source>
        <strain evidence="4 5">12B1</strain>
    </source>
</reference>
<dbReference type="EMBL" id="JBGBPQ010000018">
    <property type="protein sequence ID" value="KAL1507001.1"/>
    <property type="molecule type" value="Genomic_DNA"/>
</dbReference>
<sequence>MVVFMKLFFLAVRQVSKPIATRAKMVAHDSERFRSAMATVGRTLNRFSIQLDRRASGKDALAHIIPLSEKVAVERGADFVSELTIYTIAGATVIYEYRLGERQKKEKEAEAVQKEAERRAEMQRNEERQWNEFRNLDKQNFELNRRITTLEEQLWALRKQQQAQEEVNACKKAKSSSWLFR</sequence>
<evidence type="ECO:0000256" key="2">
    <source>
        <dbReference type="ARBA" id="ARBA00023054"/>
    </source>
</evidence>
<evidence type="ECO:0000256" key="3">
    <source>
        <dbReference type="SAM" id="Coils"/>
    </source>
</evidence>
<comment type="caution">
    <text evidence="4">The sequence shown here is derived from an EMBL/GenBank/DDBJ whole genome shotgun (WGS) entry which is preliminary data.</text>
</comment>
<dbReference type="GO" id="GO:0005739">
    <property type="term" value="C:mitochondrion"/>
    <property type="evidence" value="ECO:0007669"/>
    <property type="project" value="TreeGrafter"/>
</dbReference>
<keyword evidence="5" id="KW-1185">Reference proteome</keyword>
<evidence type="ECO:0000313" key="5">
    <source>
        <dbReference type="Proteomes" id="UP001515480"/>
    </source>
</evidence>
<dbReference type="GO" id="GO:0019216">
    <property type="term" value="P:regulation of lipid metabolic process"/>
    <property type="evidence" value="ECO:0007669"/>
    <property type="project" value="TreeGrafter"/>
</dbReference>
<feature type="coiled-coil region" evidence="3">
    <location>
        <begin position="97"/>
        <end position="160"/>
    </location>
</feature>
<protein>
    <recommendedName>
        <fullName evidence="6">OPA3-like protein</fullName>
    </recommendedName>
</protein>
<accession>A0AB34IS40</accession>
<dbReference type="Proteomes" id="UP001515480">
    <property type="component" value="Unassembled WGS sequence"/>
</dbReference>
<proteinExistence type="inferred from homology"/>
<dbReference type="PANTHER" id="PTHR12499">
    <property type="entry name" value="OPTIC ATROPHY 3 PROTEIN OPA3"/>
    <property type="match status" value="1"/>
</dbReference>
<keyword evidence="2 3" id="KW-0175">Coiled coil</keyword>
<gene>
    <name evidence="4" type="ORF">AB1Y20_007864</name>
</gene>
<comment type="similarity">
    <text evidence="1">Belongs to the OPA3 family.</text>
</comment>
<name>A0AB34IS40_PRYPA</name>
<dbReference type="AlphaFoldDB" id="A0AB34IS40"/>
<dbReference type="Pfam" id="PF07047">
    <property type="entry name" value="OPA3"/>
    <property type="match status" value="1"/>
</dbReference>
<evidence type="ECO:0000313" key="4">
    <source>
        <dbReference type="EMBL" id="KAL1507001.1"/>
    </source>
</evidence>
<organism evidence="4 5">
    <name type="scientific">Prymnesium parvum</name>
    <name type="common">Toxic golden alga</name>
    <dbReference type="NCBI Taxonomy" id="97485"/>
    <lineage>
        <taxon>Eukaryota</taxon>
        <taxon>Haptista</taxon>
        <taxon>Haptophyta</taxon>
        <taxon>Prymnesiophyceae</taxon>
        <taxon>Prymnesiales</taxon>
        <taxon>Prymnesiaceae</taxon>
        <taxon>Prymnesium</taxon>
    </lineage>
</organism>
<evidence type="ECO:0008006" key="6">
    <source>
        <dbReference type="Google" id="ProtNLM"/>
    </source>
</evidence>
<evidence type="ECO:0000256" key="1">
    <source>
        <dbReference type="ARBA" id="ARBA00007584"/>
    </source>
</evidence>
<dbReference type="PANTHER" id="PTHR12499:SF0">
    <property type="entry name" value="OPTIC ATROPHY 3 PROTEIN"/>
    <property type="match status" value="1"/>
</dbReference>
<dbReference type="InterPro" id="IPR010754">
    <property type="entry name" value="OPA3-like"/>
</dbReference>